<sequence>MKAQLTPWVYPSHLKSRSTFSISVLPEGSRSFQMNRLGTATELRAEDLVQFHIPELRIGDRRTISDSTHNIEYLATLVRWNTFEQEVRQAFEGIQWPTHREVLAYEPPRNATGNNTCHEQLLCGDEHTTVARFGQNVGHIMTSVFQTMRLDARFGDFKTCSDAEVGGKVPDIVLVDDTGKLKVIGEAKTPWMHNIQLQVDQTGQKTLRRYIAKQTTIGPRCDNPMDRTKWVSDKKTRRDYKDEDYISQPELSSEDDPGTARAGSRAELTQPGTRGQSTHLSTQQTLQGTSQDLSSKSKASAAQTHQMPSQSHASQSQNSAQPTSQSANQSRASQPRAVAPLAHQAISQAPASQLRPPRQQTHNVHNTRSRSRMRDILTATRDLSVNDPRQSQSNRSLSHQIVTVHQDQGGHYYYAEAGARHYVALYEDHQHGPYLDRDGKRQYVKIEKHTVKDELPIKIYQCAYYLIFYEITLVGSNSPT</sequence>
<protein>
    <submittedName>
        <fullName evidence="1">Uncharacterized protein</fullName>
    </submittedName>
</protein>
<evidence type="ECO:0000313" key="1">
    <source>
        <dbReference type="EMBL" id="RAK90829.1"/>
    </source>
</evidence>
<keyword evidence="2" id="KW-1185">Reference proteome</keyword>
<dbReference type="EMBL" id="KZ824543">
    <property type="protein sequence ID" value="RAK90829.1"/>
    <property type="molecule type" value="Genomic_DNA"/>
</dbReference>
<dbReference type="Proteomes" id="UP000249748">
    <property type="component" value="Unassembled WGS sequence"/>
</dbReference>
<proteinExistence type="predicted"/>
<organism evidence="1 2">
    <name type="scientific">Aspergillus costaricaensis CBS 115574</name>
    <dbReference type="NCBI Taxonomy" id="1448317"/>
    <lineage>
        <taxon>Eukaryota</taxon>
        <taxon>Fungi</taxon>
        <taxon>Dikarya</taxon>
        <taxon>Ascomycota</taxon>
        <taxon>Pezizomycotina</taxon>
        <taxon>Eurotiomycetes</taxon>
        <taxon>Eurotiomycetidae</taxon>
        <taxon>Eurotiales</taxon>
        <taxon>Aspergillaceae</taxon>
        <taxon>Aspergillus</taxon>
        <taxon>Aspergillus subgen. Circumdati</taxon>
    </lineage>
</organism>
<gene>
    <name evidence="1" type="ORF">BO79DRAFT_280995</name>
</gene>
<evidence type="ECO:0000313" key="2">
    <source>
        <dbReference type="Proteomes" id="UP000249748"/>
    </source>
</evidence>
<accession>A0ACD1IKF6</accession>
<reference evidence="1" key="1">
    <citation type="submission" date="2018-02" db="EMBL/GenBank/DDBJ databases">
        <title>The genomes of Aspergillus section Nigri reveals drivers in fungal speciation.</title>
        <authorList>
            <consortium name="DOE Joint Genome Institute"/>
            <person name="Vesth T.C."/>
            <person name="Nybo J."/>
            <person name="Theobald S."/>
            <person name="Brandl J."/>
            <person name="Frisvad J.C."/>
            <person name="Nielsen K.F."/>
            <person name="Lyhne E.K."/>
            <person name="Kogle M.E."/>
            <person name="Kuo A."/>
            <person name="Riley R."/>
            <person name="Clum A."/>
            <person name="Nolan M."/>
            <person name="Lipzen A."/>
            <person name="Salamov A."/>
            <person name="Henrissat B."/>
            <person name="Wiebenga A."/>
            <person name="De vries R.P."/>
            <person name="Grigoriev I.V."/>
            <person name="Mortensen U.H."/>
            <person name="Andersen M.R."/>
            <person name="Baker S.E."/>
        </authorList>
    </citation>
    <scope>NUCLEOTIDE SEQUENCE</scope>
    <source>
        <strain evidence="1">CBS 115574</strain>
    </source>
</reference>
<name>A0ACD1IKF6_9EURO</name>